<sequence>MHIDQWMIQTFTSSCPLIEFLELRRCIGLDCLCLPSSLLQLNKVVLSDCFGLKIVQIEVPNLVDLFVWDSYDITFPKINIVACGKSLRKLSLLILTMTEEEFQSLMSFTPNVEFLELNYPHRFSRLKISSQKLRQLVLKSCKKSLVTEINTPNLLSVEHTCYQSYLCFNYINTSHLREVDLDFKLASHDIDWFTKLKDFLTSFPNSENFRVVVLCSKNVSIHEKLGEFFLPPLYNLKDLNPRIIISSRALTEVLDRIFFSCHHDTLSLISTCSCSKDLELLYQTIAKQEENSERYGGRTKNWRHILDGFEIENLEYTKEKTTSPWKDFLKSYSSVPYQLLYKTIAEQEENSERYGGRSKNWRHISDGFEIENLEYTKEKTTSPWKDFLKSYSSVPYQEVALRLDWKSLAIVRKGARMMF</sequence>
<gene>
    <name evidence="1" type="ORF">Vadar_030158</name>
</gene>
<keyword evidence="2" id="KW-1185">Reference proteome</keyword>
<reference evidence="1 2" key="1">
    <citation type="journal article" date="2021" name="Hortic Res">
        <title>High-quality reference genome and annotation aids understanding of berry development for evergreen blueberry (Vaccinium darrowii).</title>
        <authorList>
            <person name="Yu J."/>
            <person name="Hulse-Kemp A.M."/>
            <person name="Babiker E."/>
            <person name="Staton M."/>
        </authorList>
    </citation>
    <scope>NUCLEOTIDE SEQUENCE [LARGE SCALE GENOMIC DNA]</scope>
    <source>
        <strain evidence="2">cv. NJ 8807/NJ 8810</strain>
        <tissue evidence="1">Young leaf</tissue>
    </source>
</reference>
<comment type="caution">
    <text evidence="1">The sequence shown here is derived from an EMBL/GenBank/DDBJ whole genome shotgun (WGS) entry which is preliminary data.</text>
</comment>
<organism evidence="1 2">
    <name type="scientific">Vaccinium darrowii</name>
    <dbReference type="NCBI Taxonomy" id="229202"/>
    <lineage>
        <taxon>Eukaryota</taxon>
        <taxon>Viridiplantae</taxon>
        <taxon>Streptophyta</taxon>
        <taxon>Embryophyta</taxon>
        <taxon>Tracheophyta</taxon>
        <taxon>Spermatophyta</taxon>
        <taxon>Magnoliopsida</taxon>
        <taxon>eudicotyledons</taxon>
        <taxon>Gunneridae</taxon>
        <taxon>Pentapetalae</taxon>
        <taxon>asterids</taxon>
        <taxon>Ericales</taxon>
        <taxon>Ericaceae</taxon>
        <taxon>Vaccinioideae</taxon>
        <taxon>Vaccinieae</taxon>
        <taxon>Vaccinium</taxon>
    </lineage>
</organism>
<proteinExistence type="predicted"/>
<accession>A0ACB7YQX2</accession>
<protein>
    <submittedName>
        <fullName evidence="1">Uncharacterized protein</fullName>
    </submittedName>
</protein>
<evidence type="ECO:0000313" key="1">
    <source>
        <dbReference type="EMBL" id="KAH7855890.1"/>
    </source>
</evidence>
<dbReference type="Proteomes" id="UP000828048">
    <property type="component" value="Chromosome 11"/>
</dbReference>
<dbReference type="EMBL" id="CM037161">
    <property type="protein sequence ID" value="KAH7855890.1"/>
    <property type="molecule type" value="Genomic_DNA"/>
</dbReference>
<name>A0ACB7YQX2_9ERIC</name>
<evidence type="ECO:0000313" key="2">
    <source>
        <dbReference type="Proteomes" id="UP000828048"/>
    </source>
</evidence>